<protein>
    <recommendedName>
        <fullName evidence="4">Dockerin domain-containing protein</fullName>
    </recommendedName>
</protein>
<proteinExistence type="predicted"/>
<feature type="region of interest" description="Disordered" evidence="1">
    <location>
        <begin position="443"/>
        <end position="463"/>
    </location>
</feature>
<dbReference type="SUPFAM" id="SSF63446">
    <property type="entry name" value="Type I dockerin domain"/>
    <property type="match status" value="1"/>
</dbReference>
<sequence>MRNYTSNFHFFLFSFFCFVFLGFFSIPVASANNYQKIAPGGTVILGEFVFDDDFVATTTNCWIGISNPLNVEMVSSTTLMTANDDGWHYYNYTTATDAPSGVWPSVMICGTVQRGDLVKVDKSFIVDWSLVSTSTIKEVVDESLTVATTSLAAVIGASTEAAVLSASSSLFATLPASIWSFSSRTLTSFGTLVTDTTSAVWTSVSRTLTGAGLDTGSLATQSYIDTATSTLAAKIESGWTVTLSDFGETTVNTAYKANLQILNYATIPTDADALPTVVITDSVGTVQVPAGIMTKDSDGTYSYSYSIGGSAVGGVWETVVSVVINGETVKVNDYWNLSSSPADVQIIAITDRIIPTITASVRIDNVGTSASDFYYVYCIVSSEDNLCGGNDDIDSGSDTAYINAGSFINLSLTLDEVGAVGTYWFKVKARALAETNWAASTEQFTAESGTVTPPGGGGGGGRGGGGGVSAVSCNGADFNGDSKVNSVDFSILLAFWQKLPPFKNPCVDINKDNKVNSVDFSILLYQWKK</sequence>
<feature type="compositionally biased region" description="Gly residues" evidence="1">
    <location>
        <begin position="454"/>
        <end position="463"/>
    </location>
</feature>
<evidence type="ECO:0000256" key="1">
    <source>
        <dbReference type="SAM" id="MobiDB-lite"/>
    </source>
</evidence>
<dbReference type="InterPro" id="IPR002105">
    <property type="entry name" value="Dockerin_1_rpt"/>
</dbReference>
<dbReference type="AlphaFoldDB" id="A0A1G2UIT5"/>
<organism evidence="2 3">
    <name type="scientific">Candidatus Zambryskibacteria bacterium RIFCSPLOWO2_02_FULL_39_14</name>
    <dbReference type="NCBI Taxonomy" id="1802769"/>
    <lineage>
        <taxon>Bacteria</taxon>
        <taxon>Candidatus Zambryskiibacteriota</taxon>
    </lineage>
</organism>
<evidence type="ECO:0000313" key="3">
    <source>
        <dbReference type="Proteomes" id="UP000177096"/>
    </source>
</evidence>
<accession>A0A1G2UIT5</accession>
<dbReference type="Pfam" id="PF00404">
    <property type="entry name" value="Dockerin_1"/>
    <property type="match status" value="1"/>
</dbReference>
<dbReference type="GO" id="GO:0000272">
    <property type="term" value="P:polysaccharide catabolic process"/>
    <property type="evidence" value="ECO:0007669"/>
    <property type="project" value="InterPro"/>
</dbReference>
<dbReference type="InterPro" id="IPR036439">
    <property type="entry name" value="Dockerin_dom_sf"/>
</dbReference>
<name>A0A1G2UIT5_9BACT</name>
<evidence type="ECO:0000313" key="2">
    <source>
        <dbReference type="EMBL" id="OHB09317.1"/>
    </source>
</evidence>
<evidence type="ECO:0008006" key="4">
    <source>
        <dbReference type="Google" id="ProtNLM"/>
    </source>
</evidence>
<reference evidence="2 3" key="1">
    <citation type="journal article" date="2016" name="Nat. Commun.">
        <title>Thousands of microbial genomes shed light on interconnected biogeochemical processes in an aquifer system.</title>
        <authorList>
            <person name="Anantharaman K."/>
            <person name="Brown C.T."/>
            <person name="Hug L.A."/>
            <person name="Sharon I."/>
            <person name="Castelle C.J."/>
            <person name="Probst A.J."/>
            <person name="Thomas B.C."/>
            <person name="Singh A."/>
            <person name="Wilkins M.J."/>
            <person name="Karaoz U."/>
            <person name="Brodie E.L."/>
            <person name="Williams K.H."/>
            <person name="Hubbard S.S."/>
            <person name="Banfield J.F."/>
        </authorList>
    </citation>
    <scope>NUCLEOTIDE SEQUENCE [LARGE SCALE GENOMIC DNA]</scope>
</reference>
<comment type="caution">
    <text evidence="2">The sequence shown here is derived from an EMBL/GenBank/DDBJ whole genome shotgun (WGS) entry which is preliminary data.</text>
</comment>
<dbReference type="Proteomes" id="UP000177096">
    <property type="component" value="Unassembled WGS sequence"/>
</dbReference>
<dbReference type="Gene3D" id="1.10.1330.10">
    <property type="entry name" value="Dockerin domain"/>
    <property type="match status" value="1"/>
</dbReference>
<gene>
    <name evidence="2" type="ORF">A3I86_01170</name>
</gene>
<dbReference type="EMBL" id="MHWM01000004">
    <property type="protein sequence ID" value="OHB09317.1"/>
    <property type="molecule type" value="Genomic_DNA"/>
</dbReference>
<dbReference type="GO" id="GO:0004553">
    <property type="term" value="F:hydrolase activity, hydrolyzing O-glycosyl compounds"/>
    <property type="evidence" value="ECO:0007669"/>
    <property type="project" value="InterPro"/>
</dbReference>